<dbReference type="Pfam" id="PF05693">
    <property type="entry name" value="Glycogen_syn"/>
    <property type="match status" value="2"/>
</dbReference>
<evidence type="ECO:0000256" key="6">
    <source>
        <dbReference type="ARBA" id="ARBA00022676"/>
    </source>
</evidence>
<dbReference type="PANTHER" id="PTHR42655">
    <property type="entry name" value="GLYCOGEN PHOSPHORYLASE"/>
    <property type="match status" value="1"/>
</dbReference>
<comment type="caution">
    <text evidence="12">The sequence shown here is derived from an EMBL/GenBank/DDBJ whole genome shotgun (WGS) entry which is preliminary data.</text>
</comment>
<dbReference type="InterPro" id="IPR052182">
    <property type="entry name" value="Glycogen/Maltodextrin_Phosph"/>
</dbReference>
<evidence type="ECO:0000256" key="1">
    <source>
        <dbReference type="ARBA" id="ARBA00001275"/>
    </source>
</evidence>
<dbReference type="InterPro" id="IPR008631">
    <property type="entry name" value="Glycogen_synth"/>
</dbReference>
<comment type="catalytic activity">
    <reaction evidence="1">
        <text>[(1-&gt;4)-alpha-D-glucosyl](n) + phosphate = [(1-&gt;4)-alpha-D-glucosyl](n-1) + alpha-D-glucose 1-phosphate</text>
        <dbReference type="Rhea" id="RHEA:41732"/>
        <dbReference type="Rhea" id="RHEA-COMP:9584"/>
        <dbReference type="Rhea" id="RHEA-COMP:9586"/>
        <dbReference type="ChEBI" id="CHEBI:15444"/>
        <dbReference type="ChEBI" id="CHEBI:43474"/>
        <dbReference type="ChEBI" id="CHEBI:58601"/>
        <dbReference type="EC" id="2.4.1.1"/>
    </reaction>
</comment>
<evidence type="ECO:0000256" key="2">
    <source>
        <dbReference type="ARBA" id="ARBA00001933"/>
    </source>
</evidence>
<dbReference type="GO" id="GO:0004373">
    <property type="term" value="F:alpha-1,4-glucan glucosyltransferase (UDP-glucose donor) activity"/>
    <property type="evidence" value="ECO:0007669"/>
    <property type="project" value="InterPro"/>
</dbReference>
<dbReference type="RefSeq" id="WP_155932068.1">
    <property type="nucleotide sequence ID" value="NZ_WODC01000001.1"/>
</dbReference>
<keyword evidence="9" id="KW-0119">Carbohydrate metabolism</keyword>
<keyword evidence="13" id="KW-1185">Reference proteome</keyword>
<dbReference type="InterPro" id="IPR035090">
    <property type="entry name" value="Pyridoxal_P_attach_site"/>
</dbReference>
<evidence type="ECO:0000256" key="5">
    <source>
        <dbReference type="ARBA" id="ARBA00022533"/>
    </source>
</evidence>
<evidence type="ECO:0000256" key="10">
    <source>
        <dbReference type="ARBA" id="ARBA00025174"/>
    </source>
</evidence>
<feature type="domain" description="DUF3417" evidence="11">
    <location>
        <begin position="579"/>
        <end position="686"/>
    </location>
</feature>
<keyword evidence="7" id="KW-0808">Transferase</keyword>
<evidence type="ECO:0000313" key="13">
    <source>
        <dbReference type="Proteomes" id="UP000461162"/>
    </source>
</evidence>
<evidence type="ECO:0000256" key="4">
    <source>
        <dbReference type="ARBA" id="ARBA00012591"/>
    </source>
</evidence>
<dbReference type="Pfam" id="PF11897">
    <property type="entry name" value="DUF3417"/>
    <property type="match status" value="1"/>
</dbReference>
<comment type="cofactor">
    <cofactor evidence="2">
        <name>pyridoxal 5'-phosphate</name>
        <dbReference type="ChEBI" id="CHEBI:597326"/>
    </cofactor>
</comment>
<dbReference type="InterPro" id="IPR000811">
    <property type="entry name" value="Glyco_trans_35"/>
</dbReference>
<accession>A0A7K1KKM1</accession>
<dbReference type="InterPro" id="IPR024517">
    <property type="entry name" value="Glycogen_phosphorylase_DUF3417"/>
</dbReference>
<dbReference type="Pfam" id="PF00343">
    <property type="entry name" value="Phosphorylase"/>
    <property type="match status" value="1"/>
</dbReference>
<dbReference type="PANTHER" id="PTHR42655:SF1">
    <property type="entry name" value="GLYCOGEN PHOSPHORYLASE"/>
    <property type="match status" value="1"/>
</dbReference>
<organism evidence="12 13">
    <name type="scientific">Pseudodesulfovibrio alkaliphilus</name>
    <dbReference type="NCBI Taxonomy" id="2661613"/>
    <lineage>
        <taxon>Bacteria</taxon>
        <taxon>Pseudomonadati</taxon>
        <taxon>Thermodesulfobacteriota</taxon>
        <taxon>Desulfovibrionia</taxon>
        <taxon>Desulfovibrionales</taxon>
        <taxon>Desulfovibrionaceae</taxon>
    </lineage>
</organism>
<dbReference type="InterPro" id="IPR011834">
    <property type="entry name" value="Agluc_phsphrylas"/>
</dbReference>
<dbReference type="SUPFAM" id="SSF53756">
    <property type="entry name" value="UDP-Glycosyltransferase/glycogen phosphorylase"/>
    <property type="match status" value="2"/>
</dbReference>
<sequence>MKSSWLFEVSWEVCNKVGGIHTVISSKAAEAVAAFDGHYVAIGPLLDRNPGFEPCDPPEEFLPALERLAQQNIPVQVGRWDIPGNPWALLAGFQGVFPSHDKLLFQLWSDFGVDSMTGGWDYIEPVIFSTVSAMIIKEISDELGDETDVYAHFHEWMSGAGVLHLKKQAPDVATLLTTHATMLGRAMSGSGVDIYERLEEIEPSQEAKAIGVLAKHSMESVSAREADCFTTVSDITRREASNLLGTNPAVTTYNGFNLEGFARPAAVEKARRGARAQLVDLASRFLERDLKPDKTLLVATSGRYEFHNKGIDLLIESLAKVDEELAGSESDITVVAFLLVTCGYAGFSEEARRRLKDEHYSIEKYGGIATHHLGDTDRDAIVVKCRETGLDNAPENRCCVIFIPVYLDGNDGILNLEYYDALAGMDLTVFPSFYEPWGYTPMESAAFFVPTITADRAGFGQWVMERHPGGHPGVMVLDRLKDNYRTAVGKLAKLLSDFTRWSSEERAFRRGEARRIAEEVTWKNFYPHYLEAYKMAGDIRTERVAGVQRMAVAPGRLFSFTGVNTTQPRLKSFSVITDLPPSLARLRDLAANLWWVWHRDAQELFETIDSQRWAQCAHNPVQFLDTIDPERIAAIANDAAFMARVAEILRRFDAYMAESGKADHGGITWNNPISYFSMEFGLHESIPIYSGGLGLLAGDHIKAASDLNLPFIGVSLLYKNGYFHQRINGNGDQVVEYHENNFASMPVNPLQRGDSDRIMVTVDLPGRTVFAQIWEVRVGRAKLYLLDTDVPENSRTDRDIAAKLYEPSSKGRIEQEIVLGVGGVRMFQTLEIAPSIYHLNEGHSAFLLFERVRQLMRLEGVDFSTAKEIVRGSTVFTMHTPVPAGNERFERSLVENYFRGYAAEMDVPWDALWNLGHMYAEEADHLNMTVLALQLSYLRNGVSKLHGEVSRRMWMDLWRGFLLGEVPVGHITNGVHITTWLDERVRRDMEESCNISVHKTLMDDIDWNVIDAIDDRRLWDTHVALKHRLYEEIRRSISSQWAREGEPPNRLHSFLETLDPGHLTLCFARRFTAYKRPTLLFHNLNKIKQIFNDPSRPVNIIFAGKAHPADTIGASFINLICRLAKQDDFLGRVIFLESYDIRLARLLVSGSDVWLNTPTRLMEASGTSGMKAALNGVPNCSILDGWWDEAYNAANGWAVGQGLVYETQVNQDIVDADNLYAVLETEVVPEFYDRGDDGVPHAWIRRMKESMKTALAQYGTHRMVRDYISGMYLPALALAARRNKNDHALAKDVGAWHRRIPGRFSTVNIKEIRVEGIHGDVFMLGNTLRITAKVDKGQLLQEEMLVEMLVANPSEDAVIDCVPLKLKHTEGNTLVFKVEYTPASSGTCRYGVRVIPVHPGLGTKYETRLVRWS</sequence>
<dbReference type="EMBL" id="WODC01000001">
    <property type="protein sequence ID" value="MUM76452.1"/>
    <property type="molecule type" value="Genomic_DNA"/>
</dbReference>
<reference evidence="12 13" key="1">
    <citation type="submission" date="2019-11" db="EMBL/GenBank/DDBJ databases">
        <title>Pseudodesulfovibrio alkaliphilus, sp. nov., an alkaliphilic sulfate-reducing bacteria from mud volcano of Taman peninsula, Russia.</title>
        <authorList>
            <person name="Frolova A."/>
            <person name="Merkel A.Y."/>
            <person name="Slobodkin A.I."/>
        </authorList>
    </citation>
    <scope>NUCLEOTIDE SEQUENCE [LARGE SCALE GENOMIC DNA]</scope>
    <source>
        <strain evidence="12 13">F-1</strain>
    </source>
</reference>
<comment type="similarity">
    <text evidence="3">Belongs to the glycogen phosphorylase family.</text>
</comment>
<dbReference type="Proteomes" id="UP000461162">
    <property type="component" value="Unassembled WGS sequence"/>
</dbReference>
<evidence type="ECO:0000313" key="12">
    <source>
        <dbReference type="EMBL" id="MUM76452.1"/>
    </source>
</evidence>
<evidence type="ECO:0000256" key="8">
    <source>
        <dbReference type="ARBA" id="ARBA00022898"/>
    </source>
</evidence>
<proteinExistence type="inferred from homology"/>
<evidence type="ECO:0000259" key="11">
    <source>
        <dbReference type="Pfam" id="PF11897"/>
    </source>
</evidence>
<gene>
    <name evidence="12" type="primary">glgP</name>
    <name evidence="12" type="ORF">GKC30_02255</name>
</gene>
<keyword evidence="6" id="KW-0328">Glycosyltransferase</keyword>
<evidence type="ECO:0000256" key="9">
    <source>
        <dbReference type="ARBA" id="ARBA00023277"/>
    </source>
</evidence>
<comment type="function">
    <text evidence="10">Phosphorylase is an important allosteric enzyme in carbohydrate metabolism. Enzymes from different sources differ in their regulatory mechanisms and in their natural substrates. However, all known phosphorylases share catalytic and structural properties.</text>
</comment>
<evidence type="ECO:0000256" key="3">
    <source>
        <dbReference type="ARBA" id="ARBA00006047"/>
    </source>
</evidence>
<dbReference type="GO" id="GO:0008184">
    <property type="term" value="F:glycogen phosphorylase activity"/>
    <property type="evidence" value="ECO:0007669"/>
    <property type="project" value="InterPro"/>
</dbReference>
<dbReference type="NCBIfam" id="TIGR02094">
    <property type="entry name" value="more_P_ylases"/>
    <property type="match status" value="1"/>
</dbReference>
<keyword evidence="5" id="KW-0021">Allosteric enzyme</keyword>
<dbReference type="GO" id="GO:0005978">
    <property type="term" value="P:glycogen biosynthetic process"/>
    <property type="evidence" value="ECO:0007669"/>
    <property type="project" value="InterPro"/>
</dbReference>
<dbReference type="EC" id="2.4.1.1" evidence="4"/>
<dbReference type="GO" id="GO:0030170">
    <property type="term" value="F:pyridoxal phosphate binding"/>
    <property type="evidence" value="ECO:0007669"/>
    <property type="project" value="InterPro"/>
</dbReference>
<dbReference type="Gene3D" id="3.40.50.2000">
    <property type="entry name" value="Glycogen Phosphorylase B"/>
    <property type="match status" value="5"/>
</dbReference>
<name>A0A7K1KKM1_9BACT</name>
<keyword evidence="8" id="KW-0663">Pyridoxal phosphate</keyword>
<evidence type="ECO:0000256" key="7">
    <source>
        <dbReference type="ARBA" id="ARBA00022679"/>
    </source>
</evidence>
<protein>
    <recommendedName>
        <fullName evidence="4">glycogen phosphorylase</fullName>
        <ecNumber evidence="4">2.4.1.1</ecNumber>
    </recommendedName>
</protein>
<dbReference type="PROSITE" id="PS00102">
    <property type="entry name" value="PHOSPHORYLASE"/>
    <property type="match status" value="1"/>
</dbReference>